<dbReference type="PROSITE" id="PS51257">
    <property type="entry name" value="PROKAR_LIPOPROTEIN"/>
    <property type="match status" value="1"/>
</dbReference>
<proteinExistence type="predicted"/>
<dbReference type="Proteomes" id="UP000662747">
    <property type="component" value="Chromosome"/>
</dbReference>
<evidence type="ECO:0008006" key="3">
    <source>
        <dbReference type="Google" id="ProtNLM"/>
    </source>
</evidence>
<evidence type="ECO:0000313" key="1">
    <source>
        <dbReference type="EMBL" id="QSQ27476.1"/>
    </source>
</evidence>
<evidence type="ECO:0000313" key="2">
    <source>
        <dbReference type="Proteomes" id="UP000662747"/>
    </source>
</evidence>
<sequence>MKKYVLLSMVAAALVGCGGGEEPLELEGQAEVAPVIQEDETGRVTASALNCEVGVSSCTPANCVRSGQCTMAQYVAGCVSAISRLCPH</sequence>
<accession>A0ABX7PAI0</accession>
<name>A0ABX7PAI0_9BACT</name>
<keyword evidence="2" id="KW-1185">Reference proteome</keyword>
<organism evidence="1 2">
    <name type="scientific">Pyxidicoccus parkwayensis</name>
    <dbReference type="NCBI Taxonomy" id="2813578"/>
    <lineage>
        <taxon>Bacteria</taxon>
        <taxon>Pseudomonadati</taxon>
        <taxon>Myxococcota</taxon>
        <taxon>Myxococcia</taxon>
        <taxon>Myxococcales</taxon>
        <taxon>Cystobacterineae</taxon>
        <taxon>Myxococcaceae</taxon>
        <taxon>Pyxidicoccus</taxon>
    </lineage>
</organism>
<dbReference type="RefSeq" id="WP_206728997.1">
    <property type="nucleotide sequence ID" value="NZ_CP071090.1"/>
</dbReference>
<protein>
    <recommendedName>
        <fullName evidence="3">Lipoprotein</fullName>
    </recommendedName>
</protein>
<dbReference type="EMBL" id="CP071090">
    <property type="protein sequence ID" value="QSQ27476.1"/>
    <property type="molecule type" value="Genomic_DNA"/>
</dbReference>
<gene>
    <name evidence="1" type="ORF">JY651_22310</name>
</gene>
<reference evidence="1 2" key="1">
    <citation type="submission" date="2021-02" db="EMBL/GenBank/DDBJ databases">
        <title>De Novo genome assembly of isolated myxobacteria.</title>
        <authorList>
            <person name="Stevens D.C."/>
        </authorList>
    </citation>
    <scope>NUCLEOTIDE SEQUENCE [LARGE SCALE GENOMIC DNA]</scope>
    <source>
        <strain evidence="2">SCPEA02</strain>
    </source>
</reference>